<feature type="region of interest" description="Disordered" evidence="2">
    <location>
        <begin position="24"/>
        <end position="56"/>
    </location>
</feature>
<evidence type="ECO:0000256" key="2">
    <source>
        <dbReference type="SAM" id="MobiDB-lite"/>
    </source>
</evidence>
<gene>
    <name evidence="4" type="ORF">LAZ67_6000472</name>
</gene>
<feature type="compositionally biased region" description="Polar residues" evidence="2">
    <location>
        <begin position="24"/>
        <end position="33"/>
    </location>
</feature>
<evidence type="ECO:0000313" key="4">
    <source>
        <dbReference type="EMBL" id="UYV68700.1"/>
    </source>
</evidence>
<dbReference type="InterPro" id="IPR003380">
    <property type="entry name" value="SKI/SNO/DAC"/>
</dbReference>
<comment type="similarity">
    <text evidence="1">Belongs to the SKI family.</text>
</comment>
<dbReference type="PANTHER" id="PTHR10005">
    <property type="entry name" value="SKI ONCOGENE-RELATED"/>
    <property type="match status" value="1"/>
</dbReference>
<feature type="domain" description="c-SKI SMAD4-binding" evidence="3">
    <location>
        <begin position="164"/>
        <end position="257"/>
    </location>
</feature>
<accession>A0ABY6KNJ3</accession>
<dbReference type="InterPro" id="IPR014890">
    <property type="entry name" value="c-SKI_SMAD4-bd_dom"/>
</dbReference>
<protein>
    <submittedName>
        <fullName evidence="4">SKI</fullName>
    </submittedName>
</protein>
<dbReference type="Gene3D" id="3.10.260.20">
    <property type="entry name" value="Ski"/>
    <property type="match status" value="2"/>
</dbReference>
<keyword evidence="5" id="KW-1185">Reference proteome</keyword>
<reference evidence="4 5" key="1">
    <citation type="submission" date="2022-01" db="EMBL/GenBank/DDBJ databases">
        <title>A chromosomal length assembly of Cordylochernes scorpioides.</title>
        <authorList>
            <person name="Zeh D."/>
            <person name="Zeh J."/>
        </authorList>
    </citation>
    <scope>NUCLEOTIDE SEQUENCE [LARGE SCALE GENOMIC DNA]</scope>
    <source>
        <strain evidence="4">IN4F17</strain>
        <tissue evidence="4">Whole Body</tissue>
    </source>
</reference>
<dbReference type="Proteomes" id="UP001235939">
    <property type="component" value="Chromosome 06"/>
</dbReference>
<dbReference type="InterPro" id="IPR037000">
    <property type="entry name" value="Ski_DNA-bd_sf"/>
</dbReference>
<dbReference type="Pfam" id="PF08782">
    <property type="entry name" value="c-SKI_SMAD_bind"/>
    <property type="match status" value="2"/>
</dbReference>
<organism evidence="4 5">
    <name type="scientific">Cordylochernes scorpioides</name>
    <dbReference type="NCBI Taxonomy" id="51811"/>
    <lineage>
        <taxon>Eukaryota</taxon>
        <taxon>Metazoa</taxon>
        <taxon>Ecdysozoa</taxon>
        <taxon>Arthropoda</taxon>
        <taxon>Chelicerata</taxon>
        <taxon>Arachnida</taxon>
        <taxon>Pseudoscorpiones</taxon>
        <taxon>Cheliferoidea</taxon>
        <taxon>Chernetidae</taxon>
        <taxon>Cordylochernes</taxon>
    </lineage>
</organism>
<dbReference type="InterPro" id="IPR023216">
    <property type="entry name" value="Tscrpt_reg_SKI_SnoN"/>
</dbReference>
<dbReference type="SUPFAM" id="SSF46955">
    <property type="entry name" value="Putative DNA-binding domain"/>
    <property type="match status" value="2"/>
</dbReference>
<dbReference type="PANTHER" id="PTHR10005:SF25">
    <property type="entry name" value="SNO ONCOGENE, ISOFORM B"/>
    <property type="match status" value="1"/>
</dbReference>
<dbReference type="InterPro" id="IPR010919">
    <property type="entry name" value="SAND-like_dom_sf"/>
</dbReference>
<sequence>MSGSKMYTPHLKKVLRSYQAAATSSLQGPNSFIWSDDASKVSSSSKEDEEPVKVVSKTTADTPTLVEFDPFLAPPPFPIQQPPIFTPADRANCERSETLLEDFLLQMYVEQLEVLKTFGDLPLNAPSCGLITKSDAERLSAALLETREPKTVLPKTEEGKSPFGFKVFHYCFGKTSGIYYPDYYSNPFAPCIECLQCKGMFSPKKFICHVHNPKQNKTCHWGFDSDNWRNYLILDTEDAEYEANQEELLTDLKKKFDYPPPVKRKLDRQRLDWLTAVPLISLGGDGSARCTPMSGSKMYTPHLKKVLRSYQAAATSSLQGPNSFIWSDDASKVSSSSKEDEEPVKVVSKTTADTPTLVEFDPFLAPPPFPIQQPPIFTPADRANCERSETLLEGETIACFTVGGEKRLCFPQILNTVLKDFSLQQINNVCDDMQIFCSRCTVEQLEVLKTFGDLPLNAPSCGLITKSDAERLSAALLETREPKTVLPKTEEGKSPFGFKVFHYCFGKTSGIYYPDYYSNPFAPCIECLQCKGMFSPKKFICHVHNPKQNKTCHWGFDSDNWRNYLILDTEDAEYEANQEELLTDLKKKFDYPPPVKRKVSFPVDGLLHVFDIHVETHLYSIQHNHIYTMVN</sequence>
<feature type="domain" description="c-SKI SMAD4-binding" evidence="3">
    <location>
        <begin position="497"/>
        <end position="590"/>
    </location>
</feature>
<dbReference type="Gene3D" id="3.10.390.10">
    <property type="entry name" value="SAND domain-like"/>
    <property type="match status" value="2"/>
</dbReference>
<dbReference type="Pfam" id="PF02437">
    <property type="entry name" value="Ski_Sno_DHD"/>
    <property type="match status" value="2"/>
</dbReference>
<evidence type="ECO:0000313" key="5">
    <source>
        <dbReference type="Proteomes" id="UP001235939"/>
    </source>
</evidence>
<dbReference type="EMBL" id="CP092868">
    <property type="protein sequence ID" value="UYV68700.1"/>
    <property type="molecule type" value="Genomic_DNA"/>
</dbReference>
<evidence type="ECO:0000259" key="3">
    <source>
        <dbReference type="SMART" id="SM01046"/>
    </source>
</evidence>
<name>A0ABY6KNJ3_9ARAC</name>
<dbReference type="SMART" id="SM01046">
    <property type="entry name" value="c-SKI_SMAD_bind"/>
    <property type="match status" value="2"/>
</dbReference>
<proteinExistence type="inferred from homology"/>
<dbReference type="InterPro" id="IPR009061">
    <property type="entry name" value="DNA-bd_dom_put_sf"/>
</dbReference>
<dbReference type="SUPFAM" id="SSF63763">
    <property type="entry name" value="SAND domain-like"/>
    <property type="match status" value="2"/>
</dbReference>
<evidence type="ECO:0000256" key="1">
    <source>
        <dbReference type="ARBA" id="ARBA00009513"/>
    </source>
</evidence>
<dbReference type="CDD" id="cd21079">
    <property type="entry name" value="DHD_Ski_Sno"/>
    <property type="match status" value="1"/>
</dbReference>